<evidence type="ECO:0000259" key="9">
    <source>
        <dbReference type="Pfam" id="PF00892"/>
    </source>
</evidence>
<protein>
    <submittedName>
        <fullName evidence="10">EamA family transporter RarD</fullName>
    </submittedName>
</protein>
<gene>
    <name evidence="10" type="primary">rarD</name>
    <name evidence="10" type="ORF">DC094_01850</name>
</gene>
<dbReference type="Pfam" id="PF00892">
    <property type="entry name" value="EamA"/>
    <property type="match status" value="1"/>
</dbReference>
<evidence type="ECO:0000256" key="2">
    <source>
        <dbReference type="ARBA" id="ARBA00007362"/>
    </source>
</evidence>
<dbReference type="AlphaFoldDB" id="A0A2V1H4U3"/>
<evidence type="ECO:0000256" key="3">
    <source>
        <dbReference type="ARBA" id="ARBA00022448"/>
    </source>
</evidence>
<dbReference type="RefSeq" id="WP_116685383.1">
    <property type="nucleotide sequence ID" value="NZ_CAWNYD010000001.1"/>
</dbReference>
<accession>A0A2V1H4U3</accession>
<feature type="domain" description="EamA" evidence="9">
    <location>
        <begin position="6"/>
        <end position="140"/>
    </location>
</feature>
<keyword evidence="5 8" id="KW-0812">Transmembrane</keyword>
<feature type="transmembrane region" description="Helical" evidence="8">
    <location>
        <begin position="208"/>
        <end position="227"/>
    </location>
</feature>
<reference evidence="10 11" key="1">
    <citation type="submission" date="2018-04" db="EMBL/GenBank/DDBJ databases">
        <title>Thalassorhabdus spongiae gen. nov., sp. nov., isolated from a marine sponge in South-West Iceland.</title>
        <authorList>
            <person name="Knobloch S."/>
            <person name="Daussin A."/>
            <person name="Johannsson R."/>
            <person name="Marteinsson V.T."/>
        </authorList>
    </citation>
    <scope>NUCLEOTIDE SEQUENCE [LARGE SCALE GENOMIC DNA]</scope>
    <source>
        <strain evidence="10 11">Hp12</strain>
    </source>
</reference>
<dbReference type="EMBL" id="QDDL01000001">
    <property type="protein sequence ID" value="PVZ71795.1"/>
    <property type="molecule type" value="Genomic_DNA"/>
</dbReference>
<dbReference type="OrthoDB" id="369870at2"/>
<evidence type="ECO:0000313" key="10">
    <source>
        <dbReference type="EMBL" id="PVZ71795.1"/>
    </source>
</evidence>
<feature type="transmembrane region" description="Helical" evidence="8">
    <location>
        <begin position="150"/>
        <end position="165"/>
    </location>
</feature>
<feature type="transmembrane region" description="Helical" evidence="8">
    <location>
        <begin position="262"/>
        <end position="283"/>
    </location>
</feature>
<keyword evidence="3" id="KW-0813">Transport</keyword>
<feature type="transmembrane region" description="Helical" evidence="8">
    <location>
        <begin position="126"/>
        <end position="144"/>
    </location>
</feature>
<dbReference type="InterPro" id="IPR037185">
    <property type="entry name" value="EmrE-like"/>
</dbReference>
<keyword evidence="6 8" id="KW-1133">Transmembrane helix</keyword>
<feature type="transmembrane region" description="Helical" evidence="8">
    <location>
        <begin position="41"/>
        <end position="59"/>
    </location>
</feature>
<feature type="transmembrane region" description="Helical" evidence="8">
    <location>
        <begin position="71"/>
        <end position="90"/>
    </location>
</feature>
<keyword evidence="11" id="KW-1185">Reference proteome</keyword>
<comment type="caution">
    <text evidence="10">The sequence shown here is derived from an EMBL/GenBank/DDBJ whole genome shotgun (WGS) entry which is preliminary data.</text>
</comment>
<evidence type="ECO:0000256" key="8">
    <source>
        <dbReference type="SAM" id="Phobius"/>
    </source>
</evidence>
<evidence type="ECO:0000256" key="6">
    <source>
        <dbReference type="ARBA" id="ARBA00022989"/>
    </source>
</evidence>
<feature type="transmembrane region" description="Helical" evidence="8">
    <location>
        <begin position="102"/>
        <end position="119"/>
    </location>
</feature>
<evidence type="ECO:0000256" key="1">
    <source>
        <dbReference type="ARBA" id="ARBA00004651"/>
    </source>
</evidence>
<name>A0A2V1H4U3_9GAMM</name>
<dbReference type="Proteomes" id="UP000244906">
    <property type="component" value="Unassembled WGS sequence"/>
</dbReference>
<dbReference type="PANTHER" id="PTHR22911">
    <property type="entry name" value="ACYL-MALONYL CONDENSING ENZYME-RELATED"/>
    <property type="match status" value="1"/>
</dbReference>
<sequence>MEQTTRGSSFALLAFIWWGLSPIYFKAVSDVLPVEILAHRVVWSFLLVSLILFFTHKLDGVRRILSSKKQIGFMLLSSLLISGNWLTFIWAVGNDRVIEASLGYYINPLVSIFLGMLFLGERLNKVQWLALTLAATGVLIQLVVVGYLPWVALVLAFSFGFYGLVRKIAPADAFTGLWFETALALPLALMGLAWLGGGEIVSGSAIDVGLLAISGVVTTLPLIWFAIAARLLPLSFLGFFQYIAPTVSLLLAIFLFGESLTASIMLTFAFIWTALGLLVAQAVRRYSKTRRNA</sequence>
<evidence type="ECO:0000313" key="11">
    <source>
        <dbReference type="Proteomes" id="UP000244906"/>
    </source>
</evidence>
<comment type="subcellular location">
    <subcellularLocation>
        <location evidence="1">Cell membrane</location>
        <topology evidence="1">Multi-pass membrane protein</topology>
    </subcellularLocation>
</comment>
<feature type="transmembrane region" description="Helical" evidence="8">
    <location>
        <begin position="234"/>
        <end position="256"/>
    </location>
</feature>
<evidence type="ECO:0000256" key="4">
    <source>
        <dbReference type="ARBA" id="ARBA00022475"/>
    </source>
</evidence>
<dbReference type="GO" id="GO:0005886">
    <property type="term" value="C:plasma membrane"/>
    <property type="evidence" value="ECO:0007669"/>
    <property type="project" value="UniProtKB-SubCell"/>
</dbReference>
<organism evidence="10 11">
    <name type="scientific">Pelagibaculum spongiae</name>
    <dbReference type="NCBI Taxonomy" id="2080658"/>
    <lineage>
        <taxon>Bacteria</taxon>
        <taxon>Pseudomonadati</taxon>
        <taxon>Pseudomonadota</taxon>
        <taxon>Gammaproteobacteria</taxon>
        <taxon>Oceanospirillales</taxon>
        <taxon>Pelagibaculum</taxon>
    </lineage>
</organism>
<feature type="transmembrane region" description="Helical" evidence="8">
    <location>
        <begin position="177"/>
        <end position="196"/>
    </location>
</feature>
<comment type="similarity">
    <text evidence="2">Belongs to the EamA transporter family.</text>
</comment>
<proteinExistence type="inferred from homology"/>
<dbReference type="InterPro" id="IPR000620">
    <property type="entry name" value="EamA_dom"/>
</dbReference>
<dbReference type="InterPro" id="IPR004626">
    <property type="entry name" value="RarD"/>
</dbReference>
<dbReference type="PANTHER" id="PTHR22911:SF137">
    <property type="entry name" value="SOLUTE CARRIER FAMILY 35 MEMBER G2-RELATED"/>
    <property type="match status" value="1"/>
</dbReference>
<keyword evidence="4" id="KW-1003">Cell membrane</keyword>
<dbReference type="SUPFAM" id="SSF103481">
    <property type="entry name" value="Multidrug resistance efflux transporter EmrE"/>
    <property type="match status" value="1"/>
</dbReference>
<evidence type="ECO:0000256" key="5">
    <source>
        <dbReference type="ARBA" id="ARBA00022692"/>
    </source>
</evidence>
<evidence type="ECO:0000256" key="7">
    <source>
        <dbReference type="ARBA" id="ARBA00023136"/>
    </source>
</evidence>
<keyword evidence="7 8" id="KW-0472">Membrane</keyword>
<dbReference type="NCBIfam" id="TIGR00688">
    <property type="entry name" value="rarD"/>
    <property type="match status" value="1"/>
</dbReference>